<proteinExistence type="predicted"/>
<dbReference type="EMBL" id="GL732551">
    <property type="protein sequence ID" value="EFX79521.1"/>
    <property type="molecule type" value="Genomic_DNA"/>
</dbReference>
<reference evidence="2 3" key="1">
    <citation type="journal article" date="2011" name="Science">
        <title>The ecoresponsive genome of Daphnia pulex.</title>
        <authorList>
            <person name="Colbourne J.K."/>
            <person name="Pfrender M.E."/>
            <person name="Gilbert D."/>
            <person name="Thomas W.K."/>
            <person name="Tucker A."/>
            <person name="Oakley T.H."/>
            <person name="Tokishita S."/>
            <person name="Aerts A."/>
            <person name="Arnold G.J."/>
            <person name="Basu M.K."/>
            <person name="Bauer D.J."/>
            <person name="Caceres C.E."/>
            <person name="Carmel L."/>
            <person name="Casola C."/>
            <person name="Choi J.H."/>
            <person name="Detter J.C."/>
            <person name="Dong Q."/>
            <person name="Dusheyko S."/>
            <person name="Eads B.D."/>
            <person name="Frohlich T."/>
            <person name="Geiler-Samerotte K.A."/>
            <person name="Gerlach D."/>
            <person name="Hatcher P."/>
            <person name="Jogdeo S."/>
            <person name="Krijgsveld J."/>
            <person name="Kriventseva E.V."/>
            <person name="Kultz D."/>
            <person name="Laforsch C."/>
            <person name="Lindquist E."/>
            <person name="Lopez J."/>
            <person name="Manak J.R."/>
            <person name="Muller J."/>
            <person name="Pangilinan J."/>
            <person name="Patwardhan R.P."/>
            <person name="Pitluck S."/>
            <person name="Pritham E.J."/>
            <person name="Rechtsteiner A."/>
            <person name="Rho M."/>
            <person name="Rogozin I.B."/>
            <person name="Sakarya O."/>
            <person name="Salamov A."/>
            <person name="Schaack S."/>
            <person name="Shapiro H."/>
            <person name="Shiga Y."/>
            <person name="Skalitzky C."/>
            <person name="Smith Z."/>
            <person name="Souvorov A."/>
            <person name="Sung W."/>
            <person name="Tang Z."/>
            <person name="Tsuchiya D."/>
            <person name="Tu H."/>
            <person name="Vos H."/>
            <person name="Wang M."/>
            <person name="Wolf Y.I."/>
            <person name="Yamagata H."/>
            <person name="Yamada T."/>
            <person name="Ye Y."/>
            <person name="Shaw J.R."/>
            <person name="Andrews J."/>
            <person name="Crease T.J."/>
            <person name="Tang H."/>
            <person name="Lucas S.M."/>
            <person name="Robertson H.M."/>
            <person name="Bork P."/>
            <person name="Koonin E.V."/>
            <person name="Zdobnov E.M."/>
            <person name="Grigoriev I.V."/>
            <person name="Lynch M."/>
            <person name="Boore J.L."/>
        </authorList>
    </citation>
    <scope>NUCLEOTIDE SEQUENCE [LARGE SCALE GENOMIC DNA]</scope>
</reference>
<sequence>MKLTLFFLSILVVISHGQFHLLWEGNNWRTPYFRPQHVVRNYHPVYYDYLHERVPPLHQFSPINRVAHMNPELVPSFMGAGFQNVFGDNEFPNDQPRFKGFNRYRPSSVAHEQEPRFFFKNVASAYSNVFDKTATFTLTSSVTLTTVETCIAAINILDAQKTTYCRRKRDFLGDLADEGEEDFQFDIVPSRSEQVMTTKFPSPDLMLDGFTIDGNAISLDSIPQVDPGETSFQDVTTSFKDPNQVSSISVEVPAFLSWWNSLRGKMLFSHSLASKTVTSFSFTSTTVTKTVAIAGEAQIKCLPLGWVVCY</sequence>
<dbReference type="HOGENOM" id="CLU_940925_0_0_1"/>
<dbReference type="OrthoDB" id="6368444at2759"/>
<name>E9GLI0_DAPPU</name>
<dbReference type="AlphaFoldDB" id="E9GLI0"/>
<evidence type="ECO:0000256" key="1">
    <source>
        <dbReference type="SAM" id="SignalP"/>
    </source>
</evidence>
<dbReference type="KEGG" id="dpx:DAPPUDRAFT_304477"/>
<evidence type="ECO:0008006" key="4">
    <source>
        <dbReference type="Google" id="ProtNLM"/>
    </source>
</evidence>
<keyword evidence="1" id="KW-0732">Signal</keyword>
<accession>E9GLI0</accession>
<organism evidence="2 3">
    <name type="scientific">Daphnia pulex</name>
    <name type="common">Water flea</name>
    <dbReference type="NCBI Taxonomy" id="6669"/>
    <lineage>
        <taxon>Eukaryota</taxon>
        <taxon>Metazoa</taxon>
        <taxon>Ecdysozoa</taxon>
        <taxon>Arthropoda</taxon>
        <taxon>Crustacea</taxon>
        <taxon>Branchiopoda</taxon>
        <taxon>Diplostraca</taxon>
        <taxon>Cladocera</taxon>
        <taxon>Anomopoda</taxon>
        <taxon>Daphniidae</taxon>
        <taxon>Daphnia</taxon>
    </lineage>
</organism>
<dbReference type="InParanoid" id="E9GLI0"/>
<dbReference type="Proteomes" id="UP000000305">
    <property type="component" value="Unassembled WGS sequence"/>
</dbReference>
<protein>
    <recommendedName>
        <fullName evidence="4">VWFD domain-containing protein</fullName>
    </recommendedName>
</protein>
<dbReference type="PhylomeDB" id="E9GLI0"/>
<keyword evidence="3" id="KW-1185">Reference proteome</keyword>
<gene>
    <name evidence="2" type="ORF">DAPPUDRAFT_304477</name>
</gene>
<feature type="signal peptide" evidence="1">
    <location>
        <begin position="1"/>
        <end position="17"/>
    </location>
</feature>
<feature type="chain" id="PRO_5003237551" description="VWFD domain-containing protein" evidence="1">
    <location>
        <begin position="18"/>
        <end position="310"/>
    </location>
</feature>
<evidence type="ECO:0000313" key="2">
    <source>
        <dbReference type="EMBL" id="EFX79521.1"/>
    </source>
</evidence>
<evidence type="ECO:0000313" key="3">
    <source>
        <dbReference type="Proteomes" id="UP000000305"/>
    </source>
</evidence>